<name>A0A3P3R7E9_9EURY</name>
<feature type="transmembrane region" description="Helical" evidence="1">
    <location>
        <begin position="12"/>
        <end position="33"/>
    </location>
</feature>
<dbReference type="Pfam" id="PF09851">
    <property type="entry name" value="SHOCT"/>
    <property type="match status" value="1"/>
</dbReference>
<gene>
    <name evidence="3" type="ORF">EIK79_12140</name>
</gene>
<protein>
    <recommendedName>
        <fullName evidence="2">SHOCT domain-containing protein</fullName>
    </recommendedName>
</protein>
<feature type="domain" description="SHOCT" evidence="2">
    <location>
        <begin position="87"/>
        <end position="112"/>
    </location>
</feature>
<dbReference type="AlphaFoldDB" id="A0A3P3R7E9"/>
<proteinExistence type="predicted"/>
<keyword evidence="1" id="KW-0812">Transmembrane</keyword>
<keyword evidence="4" id="KW-1185">Reference proteome</keyword>
<accession>A0A3P3R7E9</accession>
<dbReference type="Proteomes" id="UP000282322">
    <property type="component" value="Unassembled WGS sequence"/>
</dbReference>
<dbReference type="EMBL" id="RRCH01000028">
    <property type="protein sequence ID" value="RRJ29391.1"/>
    <property type="molecule type" value="Genomic_DNA"/>
</dbReference>
<evidence type="ECO:0000259" key="2">
    <source>
        <dbReference type="Pfam" id="PF09851"/>
    </source>
</evidence>
<reference evidence="3 4" key="1">
    <citation type="submission" date="2018-11" db="EMBL/GenBank/DDBJ databases">
        <title>Taxonoimc description of Halomarina strain SPP-AMP-1.</title>
        <authorList>
            <person name="Pal Y."/>
            <person name="Srinivasana K."/>
            <person name="Verma A."/>
            <person name="Kumar P."/>
        </authorList>
    </citation>
    <scope>NUCLEOTIDE SEQUENCE [LARGE SCALE GENOMIC DNA]</scope>
    <source>
        <strain evidence="3 4">SPP-AMP-1</strain>
    </source>
</reference>
<evidence type="ECO:0000313" key="4">
    <source>
        <dbReference type="Proteomes" id="UP000282322"/>
    </source>
</evidence>
<comment type="caution">
    <text evidence="3">The sequence shown here is derived from an EMBL/GenBank/DDBJ whole genome shotgun (WGS) entry which is preliminary data.</text>
</comment>
<dbReference type="InterPro" id="IPR018649">
    <property type="entry name" value="SHOCT"/>
</dbReference>
<evidence type="ECO:0000256" key="1">
    <source>
        <dbReference type="SAM" id="Phobius"/>
    </source>
</evidence>
<feature type="transmembrane region" description="Helical" evidence="1">
    <location>
        <begin position="53"/>
        <end position="73"/>
    </location>
</feature>
<sequence>MPPQRTTDDTLRIILIVLTVIVLGPILLMLLAFPMMGMWGGMVHGGRFVSPLWNVGMMLVWFVILVSGGYLVYRWLSNSARHGSDPALEELRLAYARGEISEEEYEQRRSKLDTE</sequence>
<evidence type="ECO:0000313" key="3">
    <source>
        <dbReference type="EMBL" id="RRJ29391.1"/>
    </source>
</evidence>
<organism evidence="3 4">
    <name type="scientific">Halocatena pleomorpha</name>
    <dbReference type="NCBI Taxonomy" id="1785090"/>
    <lineage>
        <taxon>Archaea</taxon>
        <taxon>Methanobacteriati</taxon>
        <taxon>Methanobacteriota</taxon>
        <taxon>Stenosarchaea group</taxon>
        <taxon>Halobacteria</taxon>
        <taxon>Halobacteriales</taxon>
        <taxon>Natronomonadaceae</taxon>
        <taxon>Halocatena</taxon>
    </lineage>
</organism>
<keyword evidence="1" id="KW-1133">Transmembrane helix</keyword>
<dbReference type="OrthoDB" id="53394at2157"/>
<dbReference type="RefSeq" id="WP_124955382.1">
    <property type="nucleotide sequence ID" value="NZ_RRCH01000028.1"/>
</dbReference>
<keyword evidence="1" id="KW-0472">Membrane</keyword>